<name>A0A645F6F3_9ZZZZ</name>
<dbReference type="Pfam" id="PF16371">
    <property type="entry name" value="MetallophosN"/>
    <property type="match status" value="1"/>
</dbReference>
<dbReference type="InterPro" id="IPR032285">
    <property type="entry name" value="Metallophos_N"/>
</dbReference>
<reference evidence="2" key="1">
    <citation type="submission" date="2019-08" db="EMBL/GenBank/DDBJ databases">
        <authorList>
            <person name="Kucharzyk K."/>
            <person name="Murdoch R.W."/>
            <person name="Higgins S."/>
            <person name="Loffler F."/>
        </authorList>
    </citation>
    <scope>NUCLEOTIDE SEQUENCE</scope>
</reference>
<sequence length="97" mass="11002">MVMNRFFSILILLFISVCLNGKPVTGVIQSKGDYIENVVVTDGYSFTKSDHNGHFELNVNPEASFVYIFTPSGYTPVRLDGISQYFKRIDKNTEIRS</sequence>
<proteinExistence type="predicted"/>
<comment type="caution">
    <text evidence="2">The sequence shown here is derived from an EMBL/GenBank/DDBJ whole genome shotgun (WGS) entry which is preliminary data.</text>
</comment>
<organism evidence="2">
    <name type="scientific">bioreactor metagenome</name>
    <dbReference type="NCBI Taxonomy" id="1076179"/>
    <lineage>
        <taxon>unclassified sequences</taxon>
        <taxon>metagenomes</taxon>
        <taxon>ecological metagenomes</taxon>
    </lineage>
</organism>
<feature type="domain" description="Calcineurin-like phosphoesterase N-terminal" evidence="1">
    <location>
        <begin position="26"/>
        <end position="93"/>
    </location>
</feature>
<protein>
    <recommendedName>
        <fullName evidence="1">Calcineurin-like phosphoesterase N-terminal domain-containing protein</fullName>
    </recommendedName>
</protein>
<evidence type="ECO:0000313" key="2">
    <source>
        <dbReference type="EMBL" id="MPN09216.1"/>
    </source>
</evidence>
<evidence type="ECO:0000259" key="1">
    <source>
        <dbReference type="Pfam" id="PF16371"/>
    </source>
</evidence>
<accession>A0A645F6F3</accession>
<gene>
    <name evidence="2" type="ORF">SDC9_156505</name>
</gene>
<dbReference type="AlphaFoldDB" id="A0A645F6F3"/>
<dbReference type="EMBL" id="VSSQ01055310">
    <property type="protein sequence ID" value="MPN09216.1"/>
    <property type="molecule type" value="Genomic_DNA"/>
</dbReference>